<evidence type="ECO:0000256" key="1">
    <source>
        <dbReference type="SAM" id="MobiDB-lite"/>
    </source>
</evidence>
<evidence type="ECO:0000313" key="4">
    <source>
        <dbReference type="Proteomes" id="UP000469558"/>
    </source>
</evidence>
<keyword evidence="2" id="KW-1133">Transmembrane helix</keyword>
<dbReference type="OrthoDB" id="5397827at2759"/>
<evidence type="ECO:0000256" key="2">
    <source>
        <dbReference type="SAM" id="Phobius"/>
    </source>
</evidence>
<feature type="region of interest" description="Disordered" evidence="1">
    <location>
        <begin position="31"/>
        <end position="86"/>
    </location>
</feature>
<dbReference type="AlphaFoldDB" id="A0A8T9CIP5"/>
<name>A0A8T9CIP5_9HELO</name>
<reference evidence="3 4" key="1">
    <citation type="submission" date="2018-05" db="EMBL/GenBank/DDBJ databases">
        <title>Genome sequencing and assembly of the regulated plant pathogen Lachnellula willkommii and related sister species for the development of diagnostic species identification markers.</title>
        <authorList>
            <person name="Giroux E."/>
            <person name="Bilodeau G."/>
        </authorList>
    </citation>
    <scope>NUCLEOTIDE SEQUENCE [LARGE SCALE GENOMIC DNA]</scope>
    <source>
        <strain evidence="3 4">CBS 268.59</strain>
    </source>
</reference>
<keyword evidence="4" id="KW-1185">Reference proteome</keyword>
<sequence length="264" mass="30077">MPPTTAIPRFLLPQRGFIWGKSPSTIQIIRHASGKAKPAAKKAPAPSKPPVLEKPTKFNPPSHPQRKWKPAPNYPGPQLGKEEAARMKSKQYPNMMPPDGTFMHWFVNNRSIHLYITLGTLTGLAFTVWVTNFQRNSPFTHMLPAWTQFFIHPISYTRTFLEVLKLTTEYNTQQTMERRKARVEDVEKRGAYRKAHGLDKQTTFGGWTAKSDEEVMGSGIRLGKGGEVSVDVEDASPVAEEVGEQQQEPERRNRRPVKKWFGIW</sequence>
<feature type="transmembrane region" description="Helical" evidence="2">
    <location>
        <begin position="112"/>
        <end position="130"/>
    </location>
</feature>
<evidence type="ECO:0000313" key="3">
    <source>
        <dbReference type="EMBL" id="TVY82583.1"/>
    </source>
</evidence>
<comment type="caution">
    <text evidence="3">The sequence shown here is derived from an EMBL/GenBank/DDBJ whole genome shotgun (WGS) entry which is preliminary data.</text>
</comment>
<dbReference type="Proteomes" id="UP000469558">
    <property type="component" value="Unassembled WGS sequence"/>
</dbReference>
<keyword evidence="2" id="KW-0812">Transmembrane</keyword>
<accession>A0A8T9CIP5</accession>
<organism evidence="3 4">
    <name type="scientific">Lachnellula suecica</name>
    <dbReference type="NCBI Taxonomy" id="602035"/>
    <lineage>
        <taxon>Eukaryota</taxon>
        <taxon>Fungi</taxon>
        <taxon>Dikarya</taxon>
        <taxon>Ascomycota</taxon>
        <taxon>Pezizomycotina</taxon>
        <taxon>Leotiomycetes</taxon>
        <taxon>Helotiales</taxon>
        <taxon>Lachnaceae</taxon>
        <taxon>Lachnellula</taxon>
    </lineage>
</organism>
<dbReference type="EMBL" id="QGMK01000299">
    <property type="protein sequence ID" value="TVY82583.1"/>
    <property type="molecule type" value="Genomic_DNA"/>
</dbReference>
<feature type="region of interest" description="Disordered" evidence="1">
    <location>
        <begin position="237"/>
        <end position="264"/>
    </location>
</feature>
<gene>
    <name evidence="3" type="ORF">LSUE1_G002293</name>
</gene>
<proteinExistence type="predicted"/>
<keyword evidence="2" id="KW-0472">Membrane</keyword>
<protein>
    <submittedName>
        <fullName evidence="3">Uncharacterized protein</fullName>
    </submittedName>
</protein>